<dbReference type="SUPFAM" id="SSF48366">
    <property type="entry name" value="Ras GEF"/>
    <property type="match status" value="1"/>
</dbReference>
<dbReference type="SMART" id="SM00229">
    <property type="entry name" value="RasGEFN"/>
    <property type="match status" value="1"/>
</dbReference>
<feature type="region of interest" description="Disordered" evidence="2">
    <location>
        <begin position="1"/>
        <end position="74"/>
    </location>
</feature>
<gene>
    <name evidence="4" type="ORF">F5050DRAFT_1389950</name>
</gene>
<feature type="compositionally biased region" description="Polar residues" evidence="2">
    <location>
        <begin position="64"/>
        <end position="74"/>
    </location>
</feature>
<sequence length="863" mass="96667">MSASSKPVSSGTRHNIKLKDKTTAGPVASALPTPPPSLLTRRRRSSSINSDDTSKATFLPRPENTPSGSSSRSKYNILAGHPSLFRSIKLLRALRGSSDVPGARALAQVLFSSIINVVHLMRVPQDVKDDHKYLENIQAVYFMLQQFQKEVDKSEQVNGLKEAPTVVRIIDIAELSVAALERLLGLTERMVKPLPGIPTDSLEEAEGHAPSSTSHLRPPKNSLADRSFVRMSLAQITTEVLESPPEDSAKSSSSSSSATSTIITILHKARQKSVLGSLFRNKSDSVSSSDDECPQYAPRHSALYYPVDPLNPDVDIDLPPMSEDAMDITLSHDSRQMVKMSLTAVVRLLTSKDAIQDPCLLHWFFTTFRYVLLPSEVLDLLISRFNEAMPDEPMDQKQMRVWCNNHAKIVRPRVISVLIRWLSQFWEPPYDNICILNDMQDFVLKQVAGSLLPDRLGIAFAQAVKGVRVDGVTRTTWLQNRHQNTSASCLLTTLPYAFVAKCETKFPLEAFDCPTGHKVFAEQLTRLAAGVWAQLPTQALIRMWLERKTRNCEARSAAKLCDMNERNSAIGMQLNTLLQQANESNNRMLVGTLKSQRKTLLKQSNHLAGQIRAYETTVEEINALKKHAEHAATAVRHFDRSLFMFVINTILLEADNEGEIVRAIRFWFRVCALCYEMKNNSCAFTIFIGIANMSYVWRLVEVLPALDSLTHELHDKFCTIFERNEPRLNADELQDTQLGTIACVPRFHNVEKSITHIAYASTTLMIDNSVHANHLRVIGKVISAIEAPRLYTLLEDNSVRSLIQDHLSRFNVADEAAHMNAFEFRTNQLKPRHPRTSHPNTPATASPLLSPPPSPQSQRNLRV</sequence>
<dbReference type="CDD" id="cd06224">
    <property type="entry name" value="REM"/>
    <property type="match status" value="1"/>
</dbReference>
<feature type="compositionally biased region" description="Polar residues" evidence="2">
    <location>
        <begin position="1"/>
        <end position="13"/>
    </location>
</feature>
<dbReference type="Proteomes" id="UP001163828">
    <property type="component" value="Unassembled WGS sequence"/>
</dbReference>
<keyword evidence="1" id="KW-0344">Guanine-nucleotide releasing factor</keyword>
<evidence type="ECO:0000256" key="2">
    <source>
        <dbReference type="SAM" id="MobiDB-lite"/>
    </source>
</evidence>
<name>A0ABQ8QGF6_9AGAR</name>
<organism evidence="4 5">
    <name type="scientific">Lentinula boryana</name>
    <dbReference type="NCBI Taxonomy" id="40481"/>
    <lineage>
        <taxon>Eukaryota</taxon>
        <taxon>Fungi</taxon>
        <taxon>Dikarya</taxon>
        <taxon>Basidiomycota</taxon>
        <taxon>Agaricomycotina</taxon>
        <taxon>Agaricomycetes</taxon>
        <taxon>Agaricomycetidae</taxon>
        <taxon>Agaricales</taxon>
        <taxon>Marasmiineae</taxon>
        <taxon>Omphalotaceae</taxon>
        <taxon>Lentinula</taxon>
    </lineage>
</organism>
<proteinExistence type="predicted"/>
<comment type="caution">
    <text evidence="4">The sequence shown here is derived from an EMBL/GenBank/DDBJ whole genome shotgun (WGS) entry which is preliminary data.</text>
</comment>
<evidence type="ECO:0000313" key="5">
    <source>
        <dbReference type="Proteomes" id="UP001163828"/>
    </source>
</evidence>
<feature type="region of interest" description="Disordered" evidence="2">
    <location>
        <begin position="826"/>
        <end position="863"/>
    </location>
</feature>
<feature type="region of interest" description="Disordered" evidence="2">
    <location>
        <begin position="196"/>
        <end position="221"/>
    </location>
</feature>
<dbReference type="InterPro" id="IPR023578">
    <property type="entry name" value="Ras_GEF_dom_sf"/>
</dbReference>
<evidence type="ECO:0000259" key="3">
    <source>
        <dbReference type="PROSITE" id="PS50212"/>
    </source>
</evidence>
<dbReference type="Gene3D" id="1.20.870.10">
    <property type="entry name" value="Son of sevenless (SoS) protein Chain: S domain 1"/>
    <property type="match status" value="1"/>
</dbReference>
<protein>
    <submittedName>
        <fullName evidence="4">Ras guanine nucleotide exchange factor domain-containing protein</fullName>
    </submittedName>
</protein>
<dbReference type="PROSITE" id="PS50212">
    <property type="entry name" value="RASGEF_NTER"/>
    <property type="match status" value="1"/>
</dbReference>
<keyword evidence="5" id="KW-1185">Reference proteome</keyword>
<dbReference type="InterPro" id="IPR001895">
    <property type="entry name" value="RASGEF_cat_dom"/>
</dbReference>
<dbReference type="EMBL" id="MU790579">
    <property type="protein sequence ID" value="KAJ3997548.1"/>
    <property type="molecule type" value="Genomic_DNA"/>
</dbReference>
<evidence type="ECO:0000256" key="1">
    <source>
        <dbReference type="PROSITE-ProRule" id="PRU00135"/>
    </source>
</evidence>
<dbReference type="InterPro" id="IPR000651">
    <property type="entry name" value="Ras-like_Gua-exchang_fac_N"/>
</dbReference>
<feature type="domain" description="N-terminal Ras-GEF" evidence="3">
    <location>
        <begin position="333"/>
        <end position="468"/>
    </location>
</feature>
<dbReference type="Pfam" id="PF00617">
    <property type="entry name" value="RasGEF"/>
    <property type="match status" value="1"/>
</dbReference>
<evidence type="ECO:0000313" key="4">
    <source>
        <dbReference type="EMBL" id="KAJ3997548.1"/>
    </source>
</evidence>
<accession>A0ABQ8QGF6</accession>
<dbReference type="Pfam" id="PF00618">
    <property type="entry name" value="RasGEF_N"/>
    <property type="match status" value="1"/>
</dbReference>
<reference evidence="4" key="1">
    <citation type="submission" date="2022-08" db="EMBL/GenBank/DDBJ databases">
        <authorList>
            <consortium name="DOE Joint Genome Institute"/>
            <person name="Min B."/>
            <person name="Riley R."/>
            <person name="Sierra-Patev S."/>
            <person name="Naranjo-Ortiz M."/>
            <person name="Looney B."/>
            <person name="Konkel Z."/>
            <person name="Slot J.C."/>
            <person name="Sakamoto Y."/>
            <person name="Steenwyk J.L."/>
            <person name="Rokas A."/>
            <person name="Carro J."/>
            <person name="Camarero S."/>
            <person name="Ferreira P."/>
            <person name="Molpeceres G."/>
            <person name="Ruiz-Duenas F.J."/>
            <person name="Serrano A."/>
            <person name="Henrissat B."/>
            <person name="Drula E."/>
            <person name="Hughes K.W."/>
            <person name="Mata J.L."/>
            <person name="Ishikawa N.K."/>
            <person name="Vargas-Isla R."/>
            <person name="Ushijima S."/>
            <person name="Smith C.A."/>
            <person name="Ahrendt S."/>
            <person name="Andreopoulos W."/>
            <person name="He G."/>
            <person name="Labutti K."/>
            <person name="Lipzen A."/>
            <person name="Ng V."/>
            <person name="Sandor L."/>
            <person name="Barry K."/>
            <person name="Martinez A.T."/>
            <person name="Xiao Y."/>
            <person name="Gibbons J.G."/>
            <person name="Terashima K."/>
            <person name="Hibbett D.S."/>
            <person name="Grigoriev I.V."/>
        </authorList>
    </citation>
    <scope>NUCLEOTIDE SEQUENCE</scope>
    <source>
        <strain evidence="4">TFB10827</strain>
    </source>
</reference>
<dbReference type="Gene3D" id="1.10.840.10">
    <property type="entry name" value="Ras guanine-nucleotide exchange factors catalytic domain"/>
    <property type="match status" value="1"/>
</dbReference>
<dbReference type="InterPro" id="IPR036964">
    <property type="entry name" value="RASGEF_cat_dom_sf"/>
</dbReference>